<dbReference type="Proteomes" id="UP001172386">
    <property type="component" value="Unassembled WGS sequence"/>
</dbReference>
<organism evidence="1 2">
    <name type="scientific">Neophaeococcomyces mojaviensis</name>
    <dbReference type="NCBI Taxonomy" id="3383035"/>
    <lineage>
        <taxon>Eukaryota</taxon>
        <taxon>Fungi</taxon>
        <taxon>Dikarya</taxon>
        <taxon>Ascomycota</taxon>
        <taxon>Pezizomycotina</taxon>
        <taxon>Eurotiomycetes</taxon>
        <taxon>Chaetothyriomycetidae</taxon>
        <taxon>Chaetothyriales</taxon>
        <taxon>Chaetothyriales incertae sedis</taxon>
        <taxon>Neophaeococcomyces</taxon>
    </lineage>
</organism>
<dbReference type="EMBL" id="JAPDRQ010000029">
    <property type="protein sequence ID" value="KAJ9660659.1"/>
    <property type="molecule type" value="Genomic_DNA"/>
</dbReference>
<keyword evidence="2" id="KW-1185">Reference proteome</keyword>
<reference evidence="1" key="1">
    <citation type="submission" date="2022-10" db="EMBL/GenBank/DDBJ databases">
        <title>Culturing micro-colonial fungi from biological soil crusts in the Mojave desert and describing Neophaeococcomyces mojavensis, and introducing the new genera and species Taxawa tesnikishii.</title>
        <authorList>
            <person name="Kurbessoian T."/>
            <person name="Stajich J.E."/>
        </authorList>
    </citation>
    <scope>NUCLEOTIDE SEQUENCE</scope>
    <source>
        <strain evidence="1">JES_112</strain>
    </source>
</reference>
<evidence type="ECO:0000313" key="2">
    <source>
        <dbReference type="Proteomes" id="UP001172386"/>
    </source>
</evidence>
<proteinExistence type="predicted"/>
<sequence length="1191" mass="129463">MISYHALVVFATLCLKDGIAQLSVAFPLNSQLPPVAIVNQAFSFTFSPNTFSTQSSSIGYELTRAPIWLHLNVKTRTLFGTPSAEDVGDLQIEIEASESGGMATAVATLVVIEHNTVSGNQDMLMQRLRDTGSISTPSTLILRPSVYFDLNLGNKIFHGVGDNTKYYAVSADNTPLPAWISFNPGRVSFSGTTPSLLTPQASPQAYTFAVAASQVVGFSQFTLMFSISVVNHDLAFAQPFQQISISAGDPVYVPPLFDLLRRDNQPVARSAIASISSNQPTWLTLNTRDISFSGLSPKDLRDTLFRVSVVDDENNFASADVRLLSPGQPNERPSELYLGTVNGTAGEYFNYSLPHLTGGVSDEQYDVELGSVGSWLTFVRSNLTLQGLVPPGTREGPLNISVFIFDNGDIVHAAQLTIMIIGAHSTSTLSASQSDGWITSSTGATAGATPPVEASLHNTGSRKKALALIIAIPLLSVFAICLAVYFLLKRSRKKHDQGFMRSDELQQANRSPSSRSLVVLAQRQTQFGTEEMTKRGSPAPRIDLPWTKHVKPRVRQVTNAADEIVEGSETRSSWDEILLDLEDSHISLDSSKLAAMAIVDESYRDIHELQRNIDLAATSPITYLASPPPPRHVGSSSAFRQYAQAPRFNGRRTSGLGHGTALRNQKLGPNKTTLLQLPGLPILGKQRLMSRAYGSKWATLPTQRSDFRVGKVLYQANAEENNVQSRRIGSPTSSGSIYEDEDEDDTISDKGEDECILYGLSAMQGWRISMEDAHAAILDLQPEVEGKQQSPVSAEKRMAYFGVYDGHGGEKVAQFAGENIHKIVAKQEAYSKGDIEQALKDGFLATDRAILSDQRYEEEVSGCTASVGIVSRDKIWVANAGDSRTVLGVKGRAKPLSFDHKPQNEGEKARISAAGGFVDFGRVNGNLALSRAIGDFEFKKSADLAPEQQIVTAFPDVVTHDISEDDEFLVIACDGIWDCQSSQAVVEFVRRGIVAKHELHSICENMMDNCLASNSETGGVGCDNMTMIVIGLLHGKTKQQWYDMIAKRVADGDGPCAPPEYAEFRGPGARHSFDHDSPDEYDLDIHRHRGYGGRNGRIILLGNGTEVLTDSTDDTEMFDHSMDDDKDEEDQIKQGSSTTNDNDSTRNEREGTPGPQTATEGNKGKGTMGHTSVSHGPETSIKGVADTPRSK</sequence>
<accession>A0ACC3AE77</accession>
<evidence type="ECO:0000313" key="1">
    <source>
        <dbReference type="EMBL" id="KAJ9660659.1"/>
    </source>
</evidence>
<protein>
    <submittedName>
        <fullName evidence="1">Protein phosphatase 2C 2</fullName>
        <ecNumber evidence="1">3.1.3.16</ecNumber>
    </submittedName>
</protein>
<dbReference type="EC" id="3.1.3.16" evidence="1"/>
<keyword evidence="1" id="KW-0378">Hydrolase</keyword>
<gene>
    <name evidence="1" type="primary">PTC2</name>
    <name evidence="1" type="ORF">H2198_002401</name>
</gene>
<name>A0ACC3AE77_9EURO</name>
<comment type="caution">
    <text evidence="1">The sequence shown here is derived from an EMBL/GenBank/DDBJ whole genome shotgun (WGS) entry which is preliminary data.</text>
</comment>